<name>A0A7X0NXN2_9ACTN</name>
<keyword evidence="2" id="KW-0472">Membrane</keyword>
<dbReference type="EMBL" id="JACHMI010000001">
    <property type="protein sequence ID" value="MBB6551314.1"/>
    <property type="molecule type" value="Genomic_DNA"/>
</dbReference>
<dbReference type="Proteomes" id="UP000565579">
    <property type="component" value="Unassembled WGS sequence"/>
</dbReference>
<proteinExistence type="predicted"/>
<sequence>MRIIARPRPRRRLRRRFTSVQLWTAIAGIIGSLTAVLALIISMNALALSEQQRADALKQRAEDQRERAAAQARADQLERTAYIRNINVWAEVSYPHIFHVRNANSAPADIYVRWVLGGLISTEKPKKPDLYFSLSIGPCSQGTLQLSDSATYEREPEWAIDTQTRSELWAVNNGLYYQLDRESWLSAAQGFRVVELKQVVTGIVPCA</sequence>
<feature type="transmembrane region" description="Helical" evidence="2">
    <location>
        <begin position="20"/>
        <end position="43"/>
    </location>
</feature>
<gene>
    <name evidence="3" type="ORF">HD593_006109</name>
</gene>
<keyword evidence="1" id="KW-0175">Coiled coil</keyword>
<evidence type="ECO:0000313" key="3">
    <source>
        <dbReference type="EMBL" id="MBB6551314.1"/>
    </source>
</evidence>
<organism evidence="3 4">
    <name type="scientific">Nonomuraea rubra</name>
    <dbReference type="NCBI Taxonomy" id="46180"/>
    <lineage>
        <taxon>Bacteria</taxon>
        <taxon>Bacillati</taxon>
        <taxon>Actinomycetota</taxon>
        <taxon>Actinomycetes</taxon>
        <taxon>Streptosporangiales</taxon>
        <taxon>Streptosporangiaceae</taxon>
        <taxon>Nonomuraea</taxon>
    </lineage>
</organism>
<keyword evidence="2" id="KW-0812">Transmembrane</keyword>
<feature type="coiled-coil region" evidence="1">
    <location>
        <begin position="46"/>
        <end position="80"/>
    </location>
</feature>
<dbReference type="AlphaFoldDB" id="A0A7X0NXN2"/>
<keyword evidence="2" id="KW-1133">Transmembrane helix</keyword>
<accession>A0A7X0NXN2</accession>
<protein>
    <submittedName>
        <fullName evidence="3">Uncharacterized protein</fullName>
    </submittedName>
</protein>
<keyword evidence="4" id="KW-1185">Reference proteome</keyword>
<evidence type="ECO:0000256" key="2">
    <source>
        <dbReference type="SAM" id="Phobius"/>
    </source>
</evidence>
<comment type="caution">
    <text evidence="3">The sequence shown here is derived from an EMBL/GenBank/DDBJ whole genome shotgun (WGS) entry which is preliminary data.</text>
</comment>
<evidence type="ECO:0000256" key="1">
    <source>
        <dbReference type="SAM" id="Coils"/>
    </source>
</evidence>
<reference evidence="3 4" key="1">
    <citation type="submission" date="2020-08" db="EMBL/GenBank/DDBJ databases">
        <title>Sequencing the genomes of 1000 actinobacteria strains.</title>
        <authorList>
            <person name="Klenk H.-P."/>
        </authorList>
    </citation>
    <scope>NUCLEOTIDE SEQUENCE [LARGE SCALE GENOMIC DNA]</scope>
    <source>
        <strain evidence="3 4">DSM 43768</strain>
    </source>
</reference>
<evidence type="ECO:0000313" key="4">
    <source>
        <dbReference type="Proteomes" id="UP000565579"/>
    </source>
</evidence>
<dbReference type="RefSeq" id="WP_185105413.1">
    <property type="nucleotide sequence ID" value="NZ_BAAAXY010000172.1"/>
</dbReference>